<sequence length="175" mass="19666">MITLAAFKALSFCLDSGFQEVIVESTDMKLISLLQNPDSYAFEIGDLLEDIRGILDQFRFISFKAIPSVCNETAAVLAGSVKESGNLSICYEDCPTFLLPFVTKDSGCHPKFVNWIKECITNSRGGIRVAWDKVCLPDREGGLGLKRVEDWNRVKKTLDCNWGWKTLLKLREYAS</sequence>
<dbReference type="GO" id="GO:0003676">
    <property type="term" value="F:nucleic acid binding"/>
    <property type="evidence" value="ECO:0007669"/>
    <property type="project" value="InterPro"/>
</dbReference>
<name>A0A2N9HK76_FAGSY</name>
<dbReference type="GO" id="GO:0004523">
    <property type="term" value="F:RNA-DNA hybrid ribonuclease activity"/>
    <property type="evidence" value="ECO:0007669"/>
    <property type="project" value="InterPro"/>
</dbReference>
<proteinExistence type="predicted"/>
<dbReference type="AlphaFoldDB" id="A0A2N9HK76"/>
<dbReference type="Pfam" id="PF13456">
    <property type="entry name" value="RVT_3"/>
    <property type="match status" value="1"/>
</dbReference>
<reference evidence="2" key="1">
    <citation type="submission" date="2018-02" db="EMBL/GenBank/DDBJ databases">
        <authorList>
            <person name="Cohen D.B."/>
            <person name="Kent A.D."/>
        </authorList>
    </citation>
    <scope>NUCLEOTIDE SEQUENCE</scope>
</reference>
<protein>
    <recommendedName>
        <fullName evidence="1">RNase H type-1 domain-containing protein</fullName>
    </recommendedName>
</protein>
<dbReference type="EMBL" id="OIVN01003552">
    <property type="protein sequence ID" value="SPD12029.1"/>
    <property type="molecule type" value="Genomic_DNA"/>
</dbReference>
<organism evidence="2">
    <name type="scientific">Fagus sylvatica</name>
    <name type="common">Beechnut</name>
    <dbReference type="NCBI Taxonomy" id="28930"/>
    <lineage>
        <taxon>Eukaryota</taxon>
        <taxon>Viridiplantae</taxon>
        <taxon>Streptophyta</taxon>
        <taxon>Embryophyta</taxon>
        <taxon>Tracheophyta</taxon>
        <taxon>Spermatophyta</taxon>
        <taxon>Magnoliopsida</taxon>
        <taxon>eudicotyledons</taxon>
        <taxon>Gunneridae</taxon>
        <taxon>Pentapetalae</taxon>
        <taxon>rosids</taxon>
        <taxon>fabids</taxon>
        <taxon>Fagales</taxon>
        <taxon>Fagaceae</taxon>
        <taxon>Fagus</taxon>
    </lineage>
</organism>
<dbReference type="InterPro" id="IPR002156">
    <property type="entry name" value="RNaseH_domain"/>
</dbReference>
<evidence type="ECO:0000259" key="1">
    <source>
        <dbReference type="Pfam" id="PF13456"/>
    </source>
</evidence>
<accession>A0A2N9HK76</accession>
<feature type="domain" description="RNase H type-1" evidence="1">
    <location>
        <begin position="5"/>
        <end position="78"/>
    </location>
</feature>
<evidence type="ECO:0000313" key="2">
    <source>
        <dbReference type="EMBL" id="SPD12029.1"/>
    </source>
</evidence>
<gene>
    <name evidence="2" type="ORF">FSB_LOCUS39911</name>
</gene>